<gene>
    <name evidence="2" type="ORF">MARPO_0009s0075</name>
</gene>
<protein>
    <submittedName>
        <fullName evidence="2">Uncharacterized protein</fullName>
    </submittedName>
</protein>
<keyword evidence="1" id="KW-0472">Membrane</keyword>
<keyword evidence="3" id="KW-1185">Reference proteome</keyword>
<reference evidence="3" key="1">
    <citation type="journal article" date="2017" name="Cell">
        <title>Insights into land plant evolution garnered from the Marchantia polymorpha genome.</title>
        <authorList>
            <person name="Bowman J.L."/>
            <person name="Kohchi T."/>
            <person name="Yamato K.T."/>
            <person name="Jenkins J."/>
            <person name="Shu S."/>
            <person name="Ishizaki K."/>
            <person name="Yamaoka S."/>
            <person name="Nishihama R."/>
            <person name="Nakamura Y."/>
            <person name="Berger F."/>
            <person name="Adam C."/>
            <person name="Aki S.S."/>
            <person name="Althoff F."/>
            <person name="Araki T."/>
            <person name="Arteaga-Vazquez M.A."/>
            <person name="Balasubrmanian S."/>
            <person name="Barry K."/>
            <person name="Bauer D."/>
            <person name="Boehm C.R."/>
            <person name="Briginshaw L."/>
            <person name="Caballero-Perez J."/>
            <person name="Catarino B."/>
            <person name="Chen F."/>
            <person name="Chiyoda S."/>
            <person name="Chovatia M."/>
            <person name="Davies K.M."/>
            <person name="Delmans M."/>
            <person name="Demura T."/>
            <person name="Dierschke T."/>
            <person name="Dolan L."/>
            <person name="Dorantes-Acosta A.E."/>
            <person name="Eklund D.M."/>
            <person name="Florent S.N."/>
            <person name="Flores-Sandoval E."/>
            <person name="Fujiyama A."/>
            <person name="Fukuzawa H."/>
            <person name="Galik B."/>
            <person name="Grimanelli D."/>
            <person name="Grimwood J."/>
            <person name="Grossniklaus U."/>
            <person name="Hamada T."/>
            <person name="Haseloff J."/>
            <person name="Hetherington A.J."/>
            <person name="Higo A."/>
            <person name="Hirakawa Y."/>
            <person name="Hundley H.N."/>
            <person name="Ikeda Y."/>
            <person name="Inoue K."/>
            <person name="Inoue S.I."/>
            <person name="Ishida S."/>
            <person name="Jia Q."/>
            <person name="Kakita M."/>
            <person name="Kanazawa T."/>
            <person name="Kawai Y."/>
            <person name="Kawashima T."/>
            <person name="Kennedy M."/>
            <person name="Kinose K."/>
            <person name="Kinoshita T."/>
            <person name="Kohara Y."/>
            <person name="Koide E."/>
            <person name="Komatsu K."/>
            <person name="Kopischke S."/>
            <person name="Kubo M."/>
            <person name="Kyozuka J."/>
            <person name="Lagercrantz U."/>
            <person name="Lin S.S."/>
            <person name="Lindquist E."/>
            <person name="Lipzen A.M."/>
            <person name="Lu C.W."/>
            <person name="De Luna E."/>
            <person name="Martienssen R.A."/>
            <person name="Minamino N."/>
            <person name="Mizutani M."/>
            <person name="Mizutani M."/>
            <person name="Mochizuki N."/>
            <person name="Monte I."/>
            <person name="Mosher R."/>
            <person name="Nagasaki H."/>
            <person name="Nakagami H."/>
            <person name="Naramoto S."/>
            <person name="Nishitani K."/>
            <person name="Ohtani M."/>
            <person name="Okamoto T."/>
            <person name="Okumura M."/>
            <person name="Phillips J."/>
            <person name="Pollak B."/>
            <person name="Reinders A."/>
            <person name="Rovekamp M."/>
            <person name="Sano R."/>
            <person name="Sawa S."/>
            <person name="Schmid M.W."/>
            <person name="Shirakawa M."/>
            <person name="Solano R."/>
            <person name="Spunde A."/>
            <person name="Suetsugu N."/>
            <person name="Sugano S."/>
            <person name="Sugiyama A."/>
            <person name="Sun R."/>
            <person name="Suzuki Y."/>
            <person name="Takenaka M."/>
            <person name="Takezawa D."/>
            <person name="Tomogane H."/>
            <person name="Tsuzuki M."/>
            <person name="Ueda T."/>
            <person name="Umeda M."/>
            <person name="Ward J.M."/>
            <person name="Watanabe Y."/>
            <person name="Yazaki K."/>
            <person name="Yokoyama R."/>
            <person name="Yoshitake Y."/>
            <person name="Yotsui I."/>
            <person name="Zachgo S."/>
            <person name="Schmutz J."/>
        </authorList>
    </citation>
    <scope>NUCLEOTIDE SEQUENCE [LARGE SCALE GENOMIC DNA]</scope>
    <source>
        <strain evidence="3">Tak-1</strain>
    </source>
</reference>
<dbReference type="Gramene" id="Mp7g13900.1">
    <property type="protein sequence ID" value="Mp7g13900.1.cds"/>
    <property type="gene ID" value="Mp7g13900"/>
</dbReference>
<keyword evidence="1" id="KW-0812">Transmembrane</keyword>
<accession>A0A2R6XLH5</accession>
<dbReference type="AlphaFoldDB" id="A0A2R6XLH5"/>
<name>A0A2R6XLH5_MARPO</name>
<evidence type="ECO:0000313" key="3">
    <source>
        <dbReference type="Proteomes" id="UP000244005"/>
    </source>
</evidence>
<keyword evidence="1" id="KW-1133">Transmembrane helix</keyword>
<dbReference type="EMBL" id="KZ772681">
    <property type="protein sequence ID" value="PTQ46963.1"/>
    <property type="molecule type" value="Genomic_DNA"/>
</dbReference>
<evidence type="ECO:0000313" key="2">
    <source>
        <dbReference type="EMBL" id="PTQ46963.1"/>
    </source>
</evidence>
<dbReference type="Proteomes" id="UP000244005">
    <property type="component" value="Unassembled WGS sequence"/>
</dbReference>
<feature type="transmembrane region" description="Helical" evidence="1">
    <location>
        <begin position="34"/>
        <end position="54"/>
    </location>
</feature>
<sequence>MGGRQNFMSAEAVARSKSSSSCLQKHRPTERISWLIILLNMFVLHGCETLRVLIMGN</sequence>
<organism evidence="2 3">
    <name type="scientific">Marchantia polymorpha</name>
    <name type="common">Common liverwort</name>
    <name type="synonym">Marchantia aquatica</name>
    <dbReference type="NCBI Taxonomy" id="3197"/>
    <lineage>
        <taxon>Eukaryota</taxon>
        <taxon>Viridiplantae</taxon>
        <taxon>Streptophyta</taxon>
        <taxon>Embryophyta</taxon>
        <taxon>Marchantiophyta</taxon>
        <taxon>Marchantiopsida</taxon>
        <taxon>Marchantiidae</taxon>
        <taxon>Marchantiales</taxon>
        <taxon>Marchantiaceae</taxon>
        <taxon>Marchantia</taxon>
    </lineage>
</organism>
<proteinExistence type="predicted"/>
<evidence type="ECO:0000256" key="1">
    <source>
        <dbReference type="SAM" id="Phobius"/>
    </source>
</evidence>